<feature type="transmembrane region" description="Helical" evidence="1">
    <location>
        <begin position="20"/>
        <end position="42"/>
    </location>
</feature>
<comment type="caution">
    <text evidence="3">The sequence shown here is derived from an EMBL/GenBank/DDBJ whole genome shotgun (WGS) entry which is preliminary data.</text>
</comment>
<gene>
    <name evidence="3" type="ORF">A5N15_11605</name>
</gene>
<dbReference type="Proteomes" id="UP000092021">
    <property type="component" value="Unassembled WGS sequence"/>
</dbReference>
<accession>A0A657ITS6</accession>
<feature type="domain" description="Acyltransferase 3" evidence="2">
    <location>
        <begin position="23"/>
        <end position="112"/>
    </location>
</feature>
<dbReference type="PANTHER" id="PTHR23028:SF53">
    <property type="entry name" value="ACYL_TRANSF_3 DOMAIN-CONTAINING PROTEIN"/>
    <property type="match status" value="1"/>
</dbReference>
<organism evidence="3 4">
    <name type="scientific">Rothia kristinae</name>
    <dbReference type="NCBI Taxonomy" id="37923"/>
    <lineage>
        <taxon>Bacteria</taxon>
        <taxon>Bacillati</taxon>
        <taxon>Actinomycetota</taxon>
        <taxon>Actinomycetes</taxon>
        <taxon>Micrococcales</taxon>
        <taxon>Micrococcaceae</taxon>
        <taxon>Rothia</taxon>
    </lineage>
</organism>
<evidence type="ECO:0000313" key="3">
    <source>
        <dbReference type="EMBL" id="OAX53509.1"/>
    </source>
</evidence>
<dbReference type="InterPro" id="IPR002656">
    <property type="entry name" value="Acyl_transf_3_dom"/>
</dbReference>
<keyword evidence="1" id="KW-1133">Transmembrane helix</keyword>
<dbReference type="GO" id="GO:0016747">
    <property type="term" value="F:acyltransferase activity, transferring groups other than amino-acyl groups"/>
    <property type="evidence" value="ECO:0007669"/>
    <property type="project" value="InterPro"/>
</dbReference>
<evidence type="ECO:0000259" key="2">
    <source>
        <dbReference type="Pfam" id="PF01757"/>
    </source>
</evidence>
<protein>
    <recommendedName>
        <fullName evidence="2">Acyltransferase 3 domain-containing protein</fullName>
    </recommendedName>
</protein>
<keyword evidence="1" id="KW-0472">Membrane</keyword>
<sequence length="124" mass="13594">MHNPNPFSTPVPPQAGDPRFVLRGLDGLRALAVIGVVVFHLWPQALPGGLIGVDLFFVISGYLITALLLREAAYTRKMHLPQFWMRRLRRLVPAMVLCVLVCSCLAWLVGGTPRCSCAARCSAP</sequence>
<proteinExistence type="predicted"/>
<dbReference type="InterPro" id="IPR050879">
    <property type="entry name" value="Acyltransferase_3"/>
</dbReference>
<dbReference type="Pfam" id="PF01757">
    <property type="entry name" value="Acyl_transf_3"/>
    <property type="match status" value="1"/>
</dbReference>
<reference evidence="3 4" key="1">
    <citation type="submission" date="2016-04" db="EMBL/GenBank/DDBJ databases">
        <title>Identification of putative biosynthetic pathways for the production of bioactive secondary metabolites by the marine actinomycete Kocuria kristinae RUTW2-3.</title>
        <authorList>
            <person name="Waterworth S.C."/>
            <person name="Walmsley T.A."/>
            <person name="Matongo T."/>
            <person name="Davies-Coleman M.T."/>
            <person name="Dorrington R.A."/>
        </authorList>
    </citation>
    <scope>NUCLEOTIDE SEQUENCE [LARGE SCALE GENOMIC DNA]</scope>
    <source>
        <strain evidence="3 4">RUTW4-5</strain>
    </source>
</reference>
<dbReference type="GO" id="GO:0016020">
    <property type="term" value="C:membrane"/>
    <property type="evidence" value="ECO:0007669"/>
    <property type="project" value="TreeGrafter"/>
</dbReference>
<feature type="transmembrane region" description="Helical" evidence="1">
    <location>
        <begin position="90"/>
        <end position="110"/>
    </location>
</feature>
<dbReference type="EMBL" id="LWGZ01001045">
    <property type="protein sequence ID" value="OAX53509.1"/>
    <property type="molecule type" value="Genomic_DNA"/>
</dbReference>
<evidence type="ECO:0000313" key="4">
    <source>
        <dbReference type="Proteomes" id="UP000092021"/>
    </source>
</evidence>
<dbReference type="GO" id="GO:0009103">
    <property type="term" value="P:lipopolysaccharide biosynthetic process"/>
    <property type="evidence" value="ECO:0007669"/>
    <property type="project" value="TreeGrafter"/>
</dbReference>
<dbReference type="AlphaFoldDB" id="A0A657ITS6"/>
<dbReference type="PANTHER" id="PTHR23028">
    <property type="entry name" value="ACETYLTRANSFERASE"/>
    <property type="match status" value="1"/>
</dbReference>
<feature type="transmembrane region" description="Helical" evidence="1">
    <location>
        <begin position="48"/>
        <end position="69"/>
    </location>
</feature>
<keyword evidence="1" id="KW-0812">Transmembrane</keyword>
<name>A0A657ITS6_9MICC</name>
<evidence type="ECO:0000256" key="1">
    <source>
        <dbReference type="SAM" id="Phobius"/>
    </source>
</evidence>